<evidence type="ECO:0008006" key="3">
    <source>
        <dbReference type="Google" id="ProtNLM"/>
    </source>
</evidence>
<proteinExistence type="predicted"/>
<name>A0ABV6QE29_9ACTN</name>
<protein>
    <recommendedName>
        <fullName evidence="3">Polyketide cyclase/dehydrase/lipid transport protein</fullName>
    </recommendedName>
</protein>
<dbReference type="Gene3D" id="3.30.530.20">
    <property type="match status" value="1"/>
</dbReference>
<evidence type="ECO:0000313" key="1">
    <source>
        <dbReference type="EMBL" id="MFC0622887.1"/>
    </source>
</evidence>
<evidence type="ECO:0000313" key="2">
    <source>
        <dbReference type="Proteomes" id="UP001589890"/>
    </source>
</evidence>
<dbReference type="InterPro" id="IPR023393">
    <property type="entry name" value="START-like_dom_sf"/>
</dbReference>
<dbReference type="RefSeq" id="WP_380043565.1">
    <property type="nucleotide sequence ID" value="NZ_JBHLTC010000001.1"/>
</dbReference>
<dbReference type="Proteomes" id="UP001589890">
    <property type="component" value="Unassembled WGS sequence"/>
</dbReference>
<organism evidence="1 2">
    <name type="scientific">Kribbella deserti</name>
    <dbReference type="NCBI Taxonomy" id="1926257"/>
    <lineage>
        <taxon>Bacteria</taxon>
        <taxon>Bacillati</taxon>
        <taxon>Actinomycetota</taxon>
        <taxon>Actinomycetes</taxon>
        <taxon>Propionibacteriales</taxon>
        <taxon>Kribbellaceae</taxon>
        <taxon>Kribbella</taxon>
    </lineage>
</organism>
<keyword evidence="2" id="KW-1185">Reference proteome</keyword>
<accession>A0ABV6QE29</accession>
<gene>
    <name evidence="1" type="ORF">ACFFGN_02370</name>
</gene>
<sequence>MSELVRTRNDIVVARAPHDTYFFITMPRNVQRVHPLTVHMRGAADHSCEAGERITEVVMAGGEMFSADWVVTEADWGVRWTVVTERYGWRGVSARVSYEFGEVPAGTRLTREMTVEFAAGHQECRAFRARISDASVQEQFLRNVKTALEQRSVALA</sequence>
<comment type="caution">
    <text evidence="1">The sequence shown here is derived from an EMBL/GenBank/DDBJ whole genome shotgun (WGS) entry which is preliminary data.</text>
</comment>
<dbReference type="SUPFAM" id="SSF55961">
    <property type="entry name" value="Bet v1-like"/>
    <property type="match status" value="1"/>
</dbReference>
<reference evidence="1 2" key="1">
    <citation type="submission" date="2024-09" db="EMBL/GenBank/DDBJ databases">
        <authorList>
            <person name="Sun Q."/>
            <person name="Mori K."/>
        </authorList>
    </citation>
    <scope>NUCLEOTIDE SEQUENCE [LARGE SCALE GENOMIC DNA]</scope>
    <source>
        <strain evidence="1 2">CGMCC 1.15906</strain>
    </source>
</reference>
<dbReference type="EMBL" id="JBHLTC010000001">
    <property type="protein sequence ID" value="MFC0622887.1"/>
    <property type="molecule type" value="Genomic_DNA"/>
</dbReference>